<dbReference type="InParanoid" id="A0A5J5FBM2"/>
<keyword evidence="5" id="KW-0378">Hydrolase</keyword>
<gene>
    <name evidence="9" type="ORF">FN846DRAFT_901919</name>
</gene>
<dbReference type="InterPro" id="IPR042468">
    <property type="entry name" value="Peptidase_C65_otubain_sub1"/>
</dbReference>
<dbReference type="CDD" id="cd22749">
    <property type="entry name" value="Otubain_C65"/>
    <property type="match status" value="1"/>
</dbReference>
<comment type="catalytic activity">
    <reaction evidence="1">
        <text>Thiol-dependent hydrolysis of ester, thioester, amide, peptide and isopeptide bonds formed by the C-terminal Gly of ubiquitin (a 76-residue protein attached to proteins as an intracellular targeting signal).</text>
        <dbReference type="EC" id="3.4.19.12"/>
    </reaction>
</comment>
<evidence type="ECO:0000256" key="6">
    <source>
        <dbReference type="ARBA" id="ARBA00022807"/>
    </source>
</evidence>
<dbReference type="PANTHER" id="PTHR12931">
    <property type="entry name" value="UBIQUITIN THIOLESTERASE PROTEIN OTUB"/>
    <property type="match status" value="1"/>
</dbReference>
<dbReference type="SUPFAM" id="SSF54001">
    <property type="entry name" value="Cysteine proteinases"/>
    <property type="match status" value="1"/>
</dbReference>
<keyword evidence="3" id="KW-0645">Protease</keyword>
<dbReference type="EMBL" id="VXIS01000004">
    <property type="protein sequence ID" value="KAA8914657.1"/>
    <property type="molecule type" value="Genomic_DNA"/>
</dbReference>
<organism evidence="9 10">
    <name type="scientific">Sphaerosporella brunnea</name>
    <dbReference type="NCBI Taxonomy" id="1250544"/>
    <lineage>
        <taxon>Eukaryota</taxon>
        <taxon>Fungi</taxon>
        <taxon>Dikarya</taxon>
        <taxon>Ascomycota</taxon>
        <taxon>Pezizomycotina</taxon>
        <taxon>Pezizomycetes</taxon>
        <taxon>Pezizales</taxon>
        <taxon>Pyronemataceae</taxon>
        <taxon>Sphaerosporella</taxon>
    </lineage>
</organism>
<dbReference type="GO" id="GO:0043130">
    <property type="term" value="F:ubiquitin binding"/>
    <property type="evidence" value="ECO:0007669"/>
    <property type="project" value="TreeGrafter"/>
</dbReference>
<evidence type="ECO:0000256" key="3">
    <source>
        <dbReference type="ARBA" id="ARBA00022670"/>
    </source>
</evidence>
<dbReference type="GO" id="GO:0005634">
    <property type="term" value="C:nucleus"/>
    <property type="evidence" value="ECO:0007669"/>
    <property type="project" value="TreeGrafter"/>
</dbReference>
<keyword evidence="4" id="KW-0833">Ubl conjugation pathway</keyword>
<evidence type="ECO:0000256" key="4">
    <source>
        <dbReference type="ARBA" id="ARBA00022786"/>
    </source>
</evidence>
<evidence type="ECO:0000256" key="5">
    <source>
        <dbReference type="ARBA" id="ARBA00022801"/>
    </source>
</evidence>
<dbReference type="GO" id="GO:0071108">
    <property type="term" value="P:protein K48-linked deubiquitination"/>
    <property type="evidence" value="ECO:0007669"/>
    <property type="project" value="TreeGrafter"/>
</dbReference>
<protein>
    <recommendedName>
        <fullName evidence="2">ubiquitinyl hydrolase 1</fullName>
        <ecNumber evidence="2">3.4.19.12</ecNumber>
    </recommendedName>
</protein>
<evidence type="ECO:0000313" key="9">
    <source>
        <dbReference type="EMBL" id="KAA8914657.1"/>
    </source>
</evidence>
<dbReference type="Gene3D" id="3.30.200.60">
    <property type="entry name" value="Peptidase C65 Otubain, subdomain 1"/>
    <property type="match status" value="1"/>
</dbReference>
<dbReference type="Gene3D" id="1.20.1300.20">
    <property type="entry name" value="Peptidase C65 Otubain, subdomain 2"/>
    <property type="match status" value="1"/>
</dbReference>
<dbReference type="EC" id="3.4.19.12" evidence="2"/>
<reference evidence="9 10" key="1">
    <citation type="submission" date="2019-09" db="EMBL/GenBank/DDBJ databases">
        <title>Draft genome of the ectomycorrhizal ascomycete Sphaerosporella brunnea.</title>
        <authorList>
            <consortium name="DOE Joint Genome Institute"/>
            <person name="Benucci G.M."/>
            <person name="Marozzi G."/>
            <person name="Antonielli L."/>
            <person name="Sanchez S."/>
            <person name="Marco P."/>
            <person name="Wang X."/>
            <person name="Falini L.B."/>
            <person name="Barry K."/>
            <person name="Haridas S."/>
            <person name="Lipzen A."/>
            <person name="Labutti K."/>
            <person name="Grigoriev I.V."/>
            <person name="Murat C."/>
            <person name="Martin F."/>
            <person name="Albertini E."/>
            <person name="Donnini D."/>
            <person name="Bonito G."/>
        </authorList>
    </citation>
    <scope>NUCLEOTIDE SEQUENCE [LARGE SCALE GENOMIC DNA]</scope>
    <source>
        <strain evidence="9 10">Sb_GMNB300</strain>
    </source>
</reference>
<dbReference type="GO" id="GO:0006508">
    <property type="term" value="P:proteolysis"/>
    <property type="evidence" value="ECO:0007669"/>
    <property type="project" value="UniProtKB-KW"/>
</dbReference>
<accession>A0A5J5FBM2</accession>
<keyword evidence="6" id="KW-0788">Thiol protease</keyword>
<dbReference type="OrthoDB" id="18915at2759"/>
<evidence type="ECO:0000256" key="1">
    <source>
        <dbReference type="ARBA" id="ARBA00000707"/>
    </source>
</evidence>
<dbReference type="Pfam" id="PF10275">
    <property type="entry name" value="Peptidase_C65"/>
    <property type="match status" value="1"/>
</dbReference>
<feature type="region of interest" description="Disordered" evidence="7">
    <location>
        <begin position="412"/>
        <end position="450"/>
    </location>
</feature>
<dbReference type="GO" id="GO:0004843">
    <property type="term" value="F:cysteine-type deubiquitinase activity"/>
    <property type="evidence" value="ECO:0007669"/>
    <property type="project" value="UniProtKB-EC"/>
</dbReference>
<dbReference type="InterPro" id="IPR042467">
    <property type="entry name" value="Peptidase_C65_otubain_sub2"/>
</dbReference>
<name>A0A5J5FBM2_9PEZI</name>
<dbReference type="InterPro" id="IPR038765">
    <property type="entry name" value="Papain-like_cys_pep_sf"/>
</dbReference>
<keyword evidence="10" id="KW-1185">Reference proteome</keyword>
<feature type="compositionally biased region" description="Polar residues" evidence="7">
    <location>
        <begin position="1"/>
        <end position="17"/>
    </location>
</feature>
<proteinExistence type="predicted"/>
<sequence length="450" mass="49362">MNGSALNGNSRQGSFNGWNPEDFPDIKAEEMPEYIPVTAAEDAKPLGMLPQPEELAELQRLSQEYTPDVTGPLVGELKSSKALAIEYANADPTYVRKTASLQHKYDSYRTIRGDGNCGWRAVAFGFFELLLRSGDQNRIGMEHARITSLNGLMESVGYQSYVYEDFAEATFALFSTLQNNPADEANLLDTFNDSGLSDCIITHFKFLTGAWMKSSPNDYQPFLSTSVADFCSTNIEPYGVEIEHVGLMALIDCLILPAGMAVEIIYLDRSAGDEVNVHRFEKLEGDGILTPPDAPVLRLLYRPGHYDIVYKTEDLPPPVAAFPVPAAPPVQVSFLPTLPQQLFQATPAASFGPGGLAAYFSPTPFPLDLAGPGFDHPTTLPSPDPGNFRQSMLSIPEFQPSPFQPLPFQTTTFRNSPFNPSHFQSENFQPEIYQPPTSPTATTGKKGDKS</sequence>
<dbReference type="InterPro" id="IPR003323">
    <property type="entry name" value="OTU_dom"/>
</dbReference>
<dbReference type="PANTHER" id="PTHR12931:SF15">
    <property type="entry name" value="UBIQUITIN THIOESTERASE OTUBAIN-LIKE"/>
    <property type="match status" value="1"/>
</dbReference>
<dbReference type="PROSITE" id="PS50802">
    <property type="entry name" value="OTU"/>
    <property type="match status" value="1"/>
</dbReference>
<evidence type="ECO:0000256" key="7">
    <source>
        <dbReference type="SAM" id="MobiDB-lite"/>
    </source>
</evidence>
<comment type="caution">
    <text evidence="9">The sequence shown here is derived from an EMBL/GenBank/DDBJ whole genome shotgun (WGS) entry which is preliminary data.</text>
</comment>
<dbReference type="InterPro" id="IPR019400">
    <property type="entry name" value="Peptidase_C65_otubain"/>
</dbReference>
<dbReference type="Proteomes" id="UP000326924">
    <property type="component" value="Unassembled WGS sequence"/>
</dbReference>
<evidence type="ECO:0000256" key="2">
    <source>
        <dbReference type="ARBA" id="ARBA00012759"/>
    </source>
</evidence>
<evidence type="ECO:0000313" key="10">
    <source>
        <dbReference type="Proteomes" id="UP000326924"/>
    </source>
</evidence>
<feature type="compositionally biased region" description="Polar residues" evidence="7">
    <location>
        <begin position="414"/>
        <end position="428"/>
    </location>
</feature>
<dbReference type="AlphaFoldDB" id="A0A5J5FBM2"/>
<feature type="region of interest" description="Disordered" evidence="7">
    <location>
        <begin position="370"/>
        <end position="392"/>
    </location>
</feature>
<feature type="domain" description="OTU" evidence="8">
    <location>
        <begin position="106"/>
        <end position="312"/>
    </location>
</feature>
<feature type="region of interest" description="Disordered" evidence="7">
    <location>
        <begin position="1"/>
        <end position="23"/>
    </location>
</feature>
<evidence type="ECO:0000259" key="8">
    <source>
        <dbReference type="PROSITE" id="PS50802"/>
    </source>
</evidence>